<dbReference type="Pfam" id="PF00501">
    <property type="entry name" value="AMP-binding"/>
    <property type="match status" value="2"/>
</dbReference>
<accession>A0ABP0F4P0</accession>
<feature type="compositionally biased region" description="Polar residues" evidence="1">
    <location>
        <begin position="114"/>
        <end position="130"/>
    </location>
</feature>
<feature type="region of interest" description="Disordered" evidence="1">
    <location>
        <begin position="277"/>
        <end position="307"/>
    </location>
</feature>
<evidence type="ECO:0000259" key="3">
    <source>
        <dbReference type="Pfam" id="PF23024"/>
    </source>
</evidence>
<name>A0ABP0F4P0_CLALP</name>
<evidence type="ECO:0008006" key="6">
    <source>
        <dbReference type="Google" id="ProtNLM"/>
    </source>
</evidence>
<keyword evidence="5" id="KW-1185">Reference proteome</keyword>
<dbReference type="InterPro" id="IPR042099">
    <property type="entry name" value="ANL_N_sf"/>
</dbReference>
<dbReference type="PANTHER" id="PTHR22754">
    <property type="entry name" value="DISCO-INTERACTING PROTEIN 2 DIP2 -RELATED"/>
    <property type="match status" value="1"/>
</dbReference>
<feature type="domain" description="AMP-dependent synthetase/ligase" evidence="2">
    <location>
        <begin position="322"/>
        <end position="718"/>
    </location>
</feature>
<dbReference type="Proteomes" id="UP001642483">
    <property type="component" value="Unassembled WGS sequence"/>
</dbReference>
<dbReference type="Gene3D" id="3.40.50.12780">
    <property type="entry name" value="N-terminal domain of ligase-like"/>
    <property type="match status" value="2"/>
</dbReference>
<feature type="region of interest" description="Disordered" evidence="1">
    <location>
        <begin position="243"/>
        <end position="262"/>
    </location>
</feature>
<dbReference type="InterPro" id="IPR000873">
    <property type="entry name" value="AMP-dep_synth/lig_dom"/>
</dbReference>
<feature type="compositionally biased region" description="Polar residues" evidence="1">
    <location>
        <begin position="243"/>
        <end position="257"/>
    </location>
</feature>
<feature type="region of interest" description="Disordered" evidence="1">
    <location>
        <begin position="53"/>
        <end position="149"/>
    </location>
</feature>
<dbReference type="PANTHER" id="PTHR22754:SF32">
    <property type="entry name" value="DISCO-INTERACTING PROTEIN 2"/>
    <property type="match status" value="1"/>
</dbReference>
<dbReference type="EMBL" id="CAWYQH010000002">
    <property type="protein sequence ID" value="CAK8673806.1"/>
    <property type="molecule type" value="Genomic_DNA"/>
</dbReference>
<feature type="domain" description="AMP-dependent synthetase/ligase" evidence="2">
    <location>
        <begin position="970"/>
        <end position="1388"/>
    </location>
</feature>
<sequence length="1560" mass="170590">MNRQRHSRRDDRYRSDIHTEAVQAALAKHKSKRVPVLPIPVKRRSLMVHGVINSVGDSSDDDMGTDISTGDDGSLQRRTDGSSSQSSESTTPSPASVPRVISQKTQLPKGPQSIKRTASNSKNLSSSDGMSSGERKRKTNPHQPPTPLTKKLADIMPQILPGSRPLSQNIPPDVANISVSNTVASSISAPAVSSMEIADQREKKSLSSRPSLSSIDNESEENIAVTKVSAKIQQLLLTLKADNQSSVNEDPTYQPSHQRPKKKPLVEYFQDEQEELLENTPVDENAPKPEGTVTAPREGGPLPQQTNTPHSIEAAIHRCGTANPKAPCITSVDRNGKTAYTLMYGKLLSRMRKIAYTLTGKRYQLKPGQRIALVFPNSEPVPFTCAFYGCLLAGLIPVVVEVPMSSDDPGSPQLGFLLGSCAVNVALTCDQCLKGLPKNEKGEVNQLKGWPKLQWILTDTRNMAKPSSSWEPAGHDPANQVAFIEYKTGKEGSVMGVAHSRTTIHRHCRALVGALSYNAGDIMVNLLDFKKGLGLVHGILVSIFSGMHVYCIPYALMKQNPVQWLNIITKNKASIALVKSRDLHWTLAMQRETMNVNLKTLRMLVVSDGANPWSIGSCDMFLGEFERRGLNRDAICPCAWSPEALTVAIRRPGTLAARTALSLHDMSYNVIHEETPTSQTPSVVLQDCGNILPGCTAAIVKVDGEPSLCRTDEVGEILLCTKPSDSLDSGSWYYGLKGISEKVFHAHPIDESNQQVEVASYIRTGLLGYVDPSGRVLVTGKTEGLLHISGRYHNADDIVATVLAIEPIRFVYRGRIAVFGIPVLRDEKLVVIVEQKPDCEEQLCFKWMSSVIQAVEGIHNVGVYCLSLLGPNGLPRTPLGGVHLSESRTRFLDGNLEPRNILMSPHQCVLNLPKPREKHKDVGAASILQGQVVTGVRLAEAKGRQMAPLMDEEEAADKTRKFQYLSEILKWRAQSTPDHALFSQIGSKVSVSNQLTCLQLHRKAEKIAQLLLSHTAQQGSTSLTTGDRVALLFQPGVELITAFYGCLYAGCVPVPVRPPNIKSLAATLPTVRMVIEISKAVAILSTAAIIKTLRSKEAATLTQNTSTANWPPLLDLDEAPRKKVGINYRPPTPEMLAYIDFSVTASGTLAGIKMSHYSSSQLCRSMKLQCELYPSRTVAICLDPYSGLGLALWCLSSVFSGHQSLLIAPSELELNPQLWLHAVSQYKIRDTFLSYGVVELCTKDIASHIPTLKNRGVSLNQVRTCVIVAEERPRVLLTSNFTKLFRDLGLSSRAVSTAFGCRVNIAVCLQGASCPDPTTVYVDMRSLRNDRVALVEKGSPQSLCLMETGKILPGTKVVIADPDTLGQCSDSRLGEVWVSSSHTAHGYYAVYGGGANANYEEHFKGQLRTGDTRTVYARTGFLGFLRRTDLTSATGERHDALYIVGSLEETLELRGMRYHPIDIENSVVRCSSKIAECAVFHSTNLLVVVIELDGNERSALDLVPLVTNIILEEHYLIAGVVAITDPGSIPANSRGEKQRMHLRDAFLQDKLDPIYVAYNM</sequence>
<evidence type="ECO:0000313" key="4">
    <source>
        <dbReference type="EMBL" id="CAK8673806.1"/>
    </source>
</evidence>
<feature type="compositionally biased region" description="Low complexity" evidence="1">
    <location>
        <begin position="82"/>
        <end position="96"/>
    </location>
</feature>
<organism evidence="4 5">
    <name type="scientific">Clavelina lepadiformis</name>
    <name type="common">Light-bulb sea squirt</name>
    <name type="synonym">Ascidia lepadiformis</name>
    <dbReference type="NCBI Taxonomy" id="159417"/>
    <lineage>
        <taxon>Eukaryota</taxon>
        <taxon>Metazoa</taxon>
        <taxon>Chordata</taxon>
        <taxon>Tunicata</taxon>
        <taxon>Ascidiacea</taxon>
        <taxon>Aplousobranchia</taxon>
        <taxon>Clavelinidae</taxon>
        <taxon>Clavelina</taxon>
    </lineage>
</organism>
<reference evidence="4 5" key="1">
    <citation type="submission" date="2024-02" db="EMBL/GenBank/DDBJ databases">
        <authorList>
            <person name="Daric V."/>
            <person name="Darras S."/>
        </authorList>
    </citation>
    <scope>NUCLEOTIDE SEQUENCE [LARGE SCALE GENOMIC DNA]</scope>
</reference>
<evidence type="ECO:0000256" key="1">
    <source>
        <dbReference type="SAM" id="MobiDB-lite"/>
    </source>
</evidence>
<proteinExistence type="predicted"/>
<comment type="caution">
    <text evidence="4">The sequence shown here is derived from an EMBL/GenBank/DDBJ whole genome shotgun (WGS) entry which is preliminary data.</text>
</comment>
<dbReference type="SUPFAM" id="SSF56801">
    <property type="entry name" value="Acetyl-CoA synthetase-like"/>
    <property type="match status" value="2"/>
</dbReference>
<evidence type="ECO:0000313" key="5">
    <source>
        <dbReference type="Proteomes" id="UP001642483"/>
    </source>
</evidence>
<dbReference type="InterPro" id="IPR037337">
    <property type="entry name" value="Dip2-like_dom"/>
</dbReference>
<dbReference type="InterPro" id="IPR025110">
    <property type="entry name" value="AMP-bd_C"/>
</dbReference>
<feature type="region of interest" description="Disordered" evidence="1">
    <location>
        <begin position="188"/>
        <end position="217"/>
    </location>
</feature>
<dbReference type="CDD" id="cd05905">
    <property type="entry name" value="Dip2"/>
    <property type="match status" value="1"/>
</dbReference>
<protein>
    <recommendedName>
        <fullName evidence="6">Disco-interacting protein 2</fullName>
    </recommendedName>
</protein>
<dbReference type="Pfam" id="PF23024">
    <property type="entry name" value="AMP-dom_DIP2-like"/>
    <property type="match status" value="1"/>
</dbReference>
<gene>
    <name evidence="4" type="ORF">CVLEPA_LOCUS3557</name>
</gene>
<dbReference type="InterPro" id="IPR045851">
    <property type="entry name" value="AMP-bd_C_sf"/>
</dbReference>
<feature type="domain" description="AMP-binding enzyme C-terminal" evidence="3">
    <location>
        <begin position="1448"/>
        <end position="1552"/>
    </location>
</feature>
<evidence type="ECO:0000259" key="2">
    <source>
        <dbReference type="Pfam" id="PF00501"/>
    </source>
</evidence>
<dbReference type="Gene3D" id="3.30.300.30">
    <property type="match status" value="2"/>
</dbReference>